<dbReference type="AlphaFoldDB" id="A0A0G0DJ92"/>
<dbReference type="InterPro" id="IPR038619">
    <property type="entry name" value="MraZ_sf"/>
</dbReference>
<protein>
    <recommendedName>
        <fullName evidence="1 7">Transcriptional regulator MraZ</fullName>
    </recommendedName>
</protein>
<dbReference type="SUPFAM" id="SSF89447">
    <property type="entry name" value="AbrB/MazE/MraZ-like"/>
    <property type="match status" value="1"/>
</dbReference>
<dbReference type="Proteomes" id="UP000034316">
    <property type="component" value="Unassembled WGS sequence"/>
</dbReference>
<dbReference type="PROSITE" id="PS51740">
    <property type="entry name" value="SPOVT_ABRB"/>
    <property type="match status" value="2"/>
</dbReference>
<evidence type="ECO:0000313" key="10">
    <source>
        <dbReference type="Proteomes" id="UP000034316"/>
    </source>
</evidence>
<keyword evidence="6 7" id="KW-0804">Transcription</keyword>
<dbReference type="GO" id="GO:2000143">
    <property type="term" value="P:negative regulation of DNA-templated transcription initiation"/>
    <property type="evidence" value="ECO:0007669"/>
    <property type="project" value="TreeGrafter"/>
</dbReference>
<feature type="domain" description="SpoVT-AbrB" evidence="8">
    <location>
        <begin position="5"/>
        <end position="47"/>
    </location>
</feature>
<keyword evidence="2 7" id="KW-0963">Cytoplasm</keyword>
<dbReference type="Pfam" id="PF02381">
    <property type="entry name" value="MraZ"/>
    <property type="match status" value="2"/>
</dbReference>
<dbReference type="GO" id="GO:0009295">
    <property type="term" value="C:nucleoid"/>
    <property type="evidence" value="ECO:0007669"/>
    <property type="project" value="UniProtKB-SubCell"/>
</dbReference>
<keyword evidence="3" id="KW-0677">Repeat</keyword>
<evidence type="ECO:0000256" key="1">
    <source>
        <dbReference type="ARBA" id="ARBA00013860"/>
    </source>
</evidence>
<dbReference type="Gene3D" id="3.40.1550.20">
    <property type="entry name" value="Transcriptional regulator MraZ domain"/>
    <property type="match status" value="1"/>
</dbReference>
<dbReference type="GO" id="GO:0000976">
    <property type="term" value="F:transcription cis-regulatory region binding"/>
    <property type="evidence" value="ECO:0007669"/>
    <property type="project" value="TreeGrafter"/>
</dbReference>
<dbReference type="PANTHER" id="PTHR34701">
    <property type="entry name" value="TRANSCRIPTIONAL REGULATOR MRAZ"/>
    <property type="match status" value="1"/>
</dbReference>
<evidence type="ECO:0000256" key="3">
    <source>
        <dbReference type="ARBA" id="ARBA00022737"/>
    </source>
</evidence>
<comment type="subcellular location">
    <subcellularLocation>
        <location evidence="7">Cytoplasm</location>
        <location evidence="7">Nucleoid</location>
    </subcellularLocation>
</comment>
<dbReference type="PANTHER" id="PTHR34701:SF1">
    <property type="entry name" value="TRANSCRIPTIONAL REGULATOR MRAZ"/>
    <property type="match status" value="1"/>
</dbReference>
<evidence type="ECO:0000256" key="6">
    <source>
        <dbReference type="ARBA" id="ARBA00023163"/>
    </source>
</evidence>
<feature type="domain" description="SpoVT-AbrB" evidence="8">
    <location>
        <begin position="76"/>
        <end position="119"/>
    </location>
</feature>
<dbReference type="EMBL" id="LBRB01000006">
    <property type="protein sequence ID" value="KKP88881.1"/>
    <property type="molecule type" value="Genomic_DNA"/>
</dbReference>
<evidence type="ECO:0000256" key="7">
    <source>
        <dbReference type="HAMAP-Rule" id="MF_01008"/>
    </source>
</evidence>
<dbReference type="HAMAP" id="MF_01008">
    <property type="entry name" value="MraZ"/>
    <property type="match status" value="1"/>
</dbReference>
<proteinExistence type="inferred from homology"/>
<dbReference type="GO" id="GO:0005737">
    <property type="term" value="C:cytoplasm"/>
    <property type="evidence" value="ECO:0007669"/>
    <property type="project" value="UniProtKB-UniRule"/>
</dbReference>
<dbReference type="PATRIC" id="fig|1618333.3.peg.250"/>
<reference evidence="9 10" key="1">
    <citation type="journal article" date="2015" name="Nature">
        <title>rRNA introns, odd ribosomes, and small enigmatic genomes across a large radiation of phyla.</title>
        <authorList>
            <person name="Brown C.T."/>
            <person name="Hug L.A."/>
            <person name="Thomas B.C."/>
            <person name="Sharon I."/>
            <person name="Castelle C.J."/>
            <person name="Singh A."/>
            <person name="Wilkins M.J."/>
            <person name="Williams K.H."/>
            <person name="Banfield J.F."/>
        </authorList>
    </citation>
    <scope>NUCLEOTIDE SEQUENCE [LARGE SCALE GENOMIC DNA]</scope>
</reference>
<keyword evidence="4 7" id="KW-0805">Transcription regulation</keyword>
<dbReference type="CDD" id="cd16321">
    <property type="entry name" value="MraZ_C"/>
    <property type="match status" value="1"/>
</dbReference>
<dbReference type="GO" id="GO:0003700">
    <property type="term" value="F:DNA-binding transcription factor activity"/>
    <property type="evidence" value="ECO:0007669"/>
    <property type="project" value="UniProtKB-UniRule"/>
</dbReference>
<comment type="caution">
    <text evidence="9">The sequence shown here is derived from an EMBL/GenBank/DDBJ whole genome shotgun (WGS) entry which is preliminary data.</text>
</comment>
<keyword evidence="5 7" id="KW-0238">DNA-binding</keyword>
<comment type="similarity">
    <text evidence="7">Belongs to the MraZ family.</text>
</comment>
<gene>
    <name evidence="7" type="primary">mraZ</name>
    <name evidence="9" type="ORF">UR93_C0006G0014</name>
</gene>
<dbReference type="NCBIfam" id="TIGR00242">
    <property type="entry name" value="division/cell wall cluster transcriptional repressor MraZ"/>
    <property type="match status" value="1"/>
</dbReference>
<accession>A0A0G0DJ92</accession>
<sequence length="143" mass="16482">MFIGEFKHSLDVKNRLSIPYRFRSNLTKGAVVTRGLDNCLFLYKKDEWVKIATKISELPFSSAKARAFSRLMLAGAVEVKTDNQGRIILPDYLKKFAKIKKNIIVAGLYSRIEIWDSQVWQEYKQKTEKDAEKIAETMSDMGI</sequence>
<evidence type="ECO:0000256" key="2">
    <source>
        <dbReference type="ARBA" id="ARBA00022490"/>
    </source>
</evidence>
<comment type="subunit">
    <text evidence="7">Forms oligomers.</text>
</comment>
<dbReference type="InterPro" id="IPR037914">
    <property type="entry name" value="SpoVT-AbrB_sf"/>
</dbReference>
<organism evidence="9 10">
    <name type="scientific">Berkelbacteria bacterium GW2011_GWA2_35_9</name>
    <dbReference type="NCBI Taxonomy" id="1618333"/>
    <lineage>
        <taxon>Bacteria</taxon>
        <taxon>Candidatus Berkelbacteria</taxon>
    </lineage>
</organism>
<dbReference type="InterPro" id="IPR035644">
    <property type="entry name" value="MraZ_C"/>
</dbReference>
<dbReference type="InterPro" id="IPR003444">
    <property type="entry name" value="MraZ"/>
</dbReference>
<evidence type="ECO:0000313" key="9">
    <source>
        <dbReference type="EMBL" id="KKP88881.1"/>
    </source>
</evidence>
<dbReference type="InterPro" id="IPR020603">
    <property type="entry name" value="MraZ_dom"/>
</dbReference>
<evidence type="ECO:0000256" key="4">
    <source>
        <dbReference type="ARBA" id="ARBA00023015"/>
    </source>
</evidence>
<name>A0A0G0DJ92_9BACT</name>
<evidence type="ECO:0000259" key="8">
    <source>
        <dbReference type="PROSITE" id="PS51740"/>
    </source>
</evidence>
<dbReference type="STRING" id="1618333.UR93_C0006G0014"/>
<dbReference type="CDD" id="cd16320">
    <property type="entry name" value="MraZ_N"/>
    <property type="match status" value="1"/>
</dbReference>
<dbReference type="InterPro" id="IPR007159">
    <property type="entry name" value="SpoVT-AbrB_dom"/>
</dbReference>
<evidence type="ECO:0000256" key="5">
    <source>
        <dbReference type="ARBA" id="ARBA00023125"/>
    </source>
</evidence>
<dbReference type="InterPro" id="IPR035642">
    <property type="entry name" value="MraZ_N"/>
</dbReference>